<dbReference type="Proteomes" id="UP000193380">
    <property type="component" value="Unassembled WGS sequence"/>
</dbReference>
<sequence>MKVHGIVAFKCENVATLDPITFETPGSFITLNKWNAKKTGSISFDFRTTEPNGLLLFSHGKPKQAPKDSKSPLTLKVDFFAIEMLDGHLYLLLDMGSGTTKTRAINKKVNDGEWYHVDFQRDGRSGNSILFCCYWCDGFWRRPWCFFNPPKGFLPSLPLCVDIVGILSDN</sequence>
<dbReference type="SUPFAM" id="SSF49899">
    <property type="entry name" value="Concanavalin A-like lectins/glucanases"/>
    <property type="match status" value="1"/>
</dbReference>
<dbReference type="CDD" id="cd00110">
    <property type="entry name" value="LamG"/>
    <property type="match status" value="1"/>
</dbReference>
<name>A0A060ZI51_ONCMY</name>
<reference evidence="4" key="2">
    <citation type="submission" date="2014-03" db="EMBL/GenBank/DDBJ databases">
        <authorList>
            <person name="Genoscope - CEA"/>
        </authorList>
    </citation>
    <scope>NUCLEOTIDE SEQUENCE</scope>
</reference>
<dbReference type="PANTHER" id="PTHR15036">
    <property type="entry name" value="PIKACHURIN-LIKE PROTEIN"/>
    <property type="match status" value="1"/>
</dbReference>
<comment type="caution">
    <text evidence="2">Lacks conserved residue(s) required for the propagation of feature annotation.</text>
</comment>
<dbReference type="InterPro" id="IPR013320">
    <property type="entry name" value="ConA-like_dom_sf"/>
</dbReference>
<dbReference type="InterPro" id="IPR001791">
    <property type="entry name" value="Laminin_G"/>
</dbReference>
<proteinExistence type="predicted"/>
<dbReference type="InterPro" id="IPR050372">
    <property type="entry name" value="Neurexin-related_CASP"/>
</dbReference>
<dbReference type="SMART" id="SM00282">
    <property type="entry name" value="LamG"/>
    <property type="match status" value="1"/>
</dbReference>
<organism evidence="4 5">
    <name type="scientific">Oncorhynchus mykiss</name>
    <name type="common">Rainbow trout</name>
    <name type="synonym">Salmo gairdneri</name>
    <dbReference type="NCBI Taxonomy" id="8022"/>
    <lineage>
        <taxon>Eukaryota</taxon>
        <taxon>Metazoa</taxon>
        <taxon>Chordata</taxon>
        <taxon>Craniata</taxon>
        <taxon>Vertebrata</taxon>
        <taxon>Euteleostomi</taxon>
        <taxon>Actinopterygii</taxon>
        <taxon>Neopterygii</taxon>
        <taxon>Teleostei</taxon>
        <taxon>Protacanthopterygii</taxon>
        <taxon>Salmoniformes</taxon>
        <taxon>Salmonidae</taxon>
        <taxon>Salmoninae</taxon>
        <taxon>Oncorhynchus</taxon>
    </lineage>
</organism>
<dbReference type="AlphaFoldDB" id="A0A060ZI51"/>
<evidence type="ECO:0000259" key="3">
    <source>
        <dbReference type="PROSITE" id="PS50025"/>
    </source>
</evidence>
<evidence type="ECO:0000313" key="5">
    <source>
        <dbReference type="Proteomes" id="UP000193380"/>
    </source>
</evidence>
<dbReference type="Gene3D" id="2.60.120.200">
    <property type="match status" value="1"/>
</dbReference>
<evidence type="ECO:0000256" key="2">
    <source>
        <dbReference type="PROSITE-ProRule" id="PRU00122"/>
    </source>
</evidence>
<evidence type="ECO:0000256" key="1">
    <source>
        <dbReference type="ARBA" id="ARBA00004479"/>
    </source>
</evidence>
<dbReference type="EMBL" id="FR961834">
    <property type="protein sequence ID" value="CDR00845.1"/>
    <property type="molecule type" value="Genomic_DNA"/>
</dbReference>
<dbReference type="PANTHER" id="PTHR15036:SF51">
    <property type="entry name" value="NEUREXIN-1"/>
    <property type="match status" value="1"/>
</dbReference>
<accession>A0A060ZI51</accession>
<feature type="domain" description="Laminin G" evidence="3">
    <location>
        <begin position="18"/>
        <end position="170"/>
    </location>
</feature>
<dbReference type="PaxDb" id="8022-A0A060ZI51"/>
<reference evidence="4" key="1">
    <citation type="journal article" date="2014" name="Nat. Commun.">
        <title>The rainbow trout genome provides novel insights into evolution after whole-genome duplication in vertebrates.</title>
        <authorList>
            <person name="Berthelot C."/>
            <person name="Brunet F."/>
            <person name="Chalopin D."/>
            <person name="Juanchich A."/>
            <person name="Bernard M."/>
            <person name="Noel B."/>
            <person name="Bento P."/>
            <person name="Da Silva C."/>
            <person name="Labadie K."/>
            <person name="Alberti A."/>
            <person name="Aury J.M."/>
            <person name="Louis A."/>
            <person name="Dehais P."/>
            <person name="Bardou P."/>
            <person name="Montfort J."/>
            <person name="Klopp C."/>
            <person name="Cabau C."/>
            <person name="Gaspin C."/>
            <person name="Thorgaard G.H."/>
            <person name="Boussaha M."/>
            <person name="Quillet E."/>
            <person name="Guyomard R."/>
            <person name="Galiana D."/>
            <person name="Bobe J."/>
            <person name="Volff J.N."/>
            <person name="Genet C."/>
            <person name="Wincker P."/>
            <person name="Jaillon O."/>
            <person name="Roest Crollius H."/>
            <person name="Guiguen Y."/>
        </authorList>
    </citation>
    <scope>NUCLEOTIDE SEQUENCE [LARGE SCALE GENOMIC DNA]</scope>
</reference>
<dbReference type="Pfam" id="PF02210">
    <property type="entry name" value="Laminin_G_2"/>
    <property type="match status" value="1"/>
</dbReference>
<gene>
    <name evidence="4" type="ORF">GSONMT00056736001</name>
</gene>
<dbReference type="PROSITE" id="PS50025">
    <property type="entry name" value="LAM_G_DOMAIN"/>
    <property type="match status" value="1"/>
</dbReference>
<dbReference type="STRING" id="8022.A0A060ZI51"/>
<evidence type="ECO:0000313" key="4">
    <source>
        <dbReference type="EMBL" id="CDR00845.1"/>
    </source>
</evidence>
<protein>
    <recommendedName>
        <fullName evidence="3">Laminin G domain-containing protein</fullName>
    </recommendedName>
</protein>
<comment type="subcellular location">
    <subcellularLocation>
        <location evidence="1">Membrane</location>
        <topology evidence="1">Single-pass type I membrane protein</topology>
    </subcellularLocation>
</comment>